<keyword evidence="2" id="KW-0732">Signal</keyword>
<dbReference type="GO" id="GO:0016491">
    <property type="term" value="F:oxidoreductase activity"/>
    <property type="evidence" value="ECO:0007669"/>
    <property type="project" value="UniProtKB-KW"/>
</dbReference>
<reference evidence="8" key="1">
    <citation type="submission" date="2009-10" db="EMBL/GenBank/DDBJ databases">
        <title>Diversity of trophic interactions inside an arsenic-rich microbial ecosystem.</title>
        <authorList>
            <person name="Bertin P.N."/>
            <person name="Heinrich-Salmeron A."/>
            <person name="Pelletier E."/>
            <person name="Goulhen-Chollet F."/>
            <person name="Arsene-Ploetze F."/>
            <person name="Gallien S."/>
            <person name="Calteau A."/>
            <person name="Vallenet D."/>
            <person name="Casiot C."/>
            <person name="Chane-Woon-Ming B."/>
            <person name="Giloteaux L."/>
            <person name="Barakat M."/>
            <person name="Bonnefoy V."/>
            <person name="Bruneel O."/>
            <person name="Chandler M."/>
            <person name="Cleiss J."/>
            <person name="Duran R."/>
            <person name="Elbaz-Poulichet F."/>
            <person name="Fonknechten N."/>
            <person name="Lauga B."/>
            <person name="Mornico D."/>
            <person name="Ortet P."/>
            <person name="Schaeffer C."/>
            <person name="Siguier P."/>
            <person name="Alexander Thil Smith A."/>
            <person name="Van Dorsselaer A."/>
            <person name="Weissenbach J."/>
            <person name="Medigue C."/>
            <person name="Le Paslier D."/>
        </authorList>
    </citation>
    <scope>NUCLEOTIDE SEQUENCE</scope>
</reference>
<dbReference type="Pfam" id="PF13462">
    <property type="entry name" value="Thioredoxin_4"/>
    <property type="match status" value="1"/>
</dbReference>
<keyword evidence="5" id="KW-0676">Redox-active center</keyword>
<proteinExistence type="inferred from homology"/>
<evidence type="ECO:0000256" key="1">
    <source>
        <dbReference type="ARBA" id="ARBA00005791"/>
    </source>
</evidence>
<feature type="compositionally biased region" description="Low complexity" evidence="6">
    <location>
        <begin position="309"/>
        <end position="327"/>
    </location>
</feature>
<gene>
    <name evidence="8" type="ORF">CARN3_0121</name>
</gene>
<organism evidence="8">
    <name type="scientific">mine drainage metagenome</name>
    <dbReference type="NCBI Taxonomy" id="410659"/>
    <lineage>
        <taxon>unclassified sequences</taxon>
        <taxon>metagenomes</taxon>
        <taxon>ecological metagenomes</taxon>
    </lineage>
</organism>
<comment type="caution">
    <text evidence="8">The sequence shown here is derived from an EMBL/GenBank/DDBJ whole genome shotgun (WGS) entry which is preliminary data.</text>
</comment>
<evidence type="ECO:0000256" key="4">
    <source>
        <dbReference type="ARBA" id="ARBA00023157"/>
    </source>
</evidence>
<accession>E6Q069</accession>
<evidence type="ECO:0000256" key="3">
    <source>
        <dbReference type="ARBA" id="ARBA00023002"/>
    </source>
</evidence>
<keyword evidence="4" id="KW-1015">Disulfide bond</keyword>
<feature type="domain" description="Thioredoxin-like fold" evidence="7">
    <location>
        <begin position="121"/>
        <end position="294"/>
    </location>
</feature>
<dbReference type="AlphaFoldDB" id="E6Q069"/>
<sequence length="327" mass="35673">MRQLPLRLALYSAVIVAVAAIGCKAQNSATQNSTIQNPTLARHIEVMVRSQFNVPGDYSVTLGQRTPSKFPGYDTLRITLAHAGRTTSTDFLISTDNKTLARLETFDLDHIPAQNIPIDGRPIRGNPNAKVTVISFDDLECPFCAAMHRELFPGTMDRYKDTVRFVYKDDPLVEIHPWAMHAAVDANCIAAQNDKAYWSYVDYLHAHGDEVSGTDHNAQKSFATLDRIANDQGKAFSLDSTKLDACLAKQDETTIRESMHEADALGVDGTPSIFIDGEHINGALPAEQVWIVIDRALKAAGVQPPPASSPTAPVTQPAPAATPEQEK</sequence>
<dbReference type="EMBL" id="CABN01000149">
    <property type="protein sequence ID" value="CBI00578.1"/>
    <property type="molecule type" value="Genomic_DNA"/>
</dbReference>
<dbReference type="PANTHER" id="PTHR13887:SF14">
    <property type="entry name" value="DISULFIDE BOND FORMATION PROTEIN D"/>
    <property type="match status" value="1"/>
</dbReference>
<name>E6Q069_9ZZZZ</name>
<dbReference type="PANTHER" id="PTHR13887">
    <property type="entry name" value="GLUTATHIONE S-TRANSFERASE KAPPA"/>
    <property type="match status" value="1"/>
</dbReference>
<evidence type="ECO:0000256" key="2">
    <source>
        <dbReference type="ARBA" id="ARBA00022729"/>
    </source>
</evidence>
<evidence type="ECO:0000313" key="8">
    <source>
        <dbReference type="EMBL" id="CBI00578.1"/>
    </source>
</evidence>
<dbReference type="PROSITE" id="PS51257">
    <property type="entry name" value="PROKAR_LIPOPROTEIN"/>
    <property type="match status" value="1"/>
</dbReference>
<feature type="region of interest" description="Disordered" evidence="6">
    <location>
        <begin position="300"/>
        <end position="327"/>
    </location>
</feature>
<evidence type="ECO:0000256" key="5">
    <source>
        <dbReference type="ARBA" id="ARBA00023284"/>
    </source>
</evidence>
<keyword evidence="3" id="KW-0560">Oxidoreductase</keyword>
<comment type="similarity">
    <text evidence="1">Belongs to the thioredoxin family. DsbA subfamily.</text>
</comment>
<dbReference type="InterPro" id="IPR012336">
    <property type="entry name" value="Thioredoxin-like_fold"/>
</dbReference>
<dbReference type="Gene3D" id="3.40.30.10">
    <property type="entry name" value="Glutaredoxin"/>
    <property type="match status" value="1"/>
</dbReference>
<dbReference type="SUPFAM" id="SSF52833">
    <property type="entry name" value="Thioredoxin-like"/>
    <property type="match status" value="1"/>
</dbReference>
<evidence type="ECO:0000259" key="7">
    <source>
        <dbReference type="Pfam" id="PF13462"/>
    </source>
</evidence>
<protein>
    <submittedName>
        <fullName evidence="8">Putative DSBA oxidoreductase</fullName>
    </submittedName>
</protein>
<dbReference type="InterPro" id="IPR036249">
    <property type="entry name" value="Thioredoxin-like_sf"/>
</dbReference>
<evidence type="ECO:0000256" key="6">
    <source>
        <dbReference type="SAM" id="MobiDB-lite"/>
    </source>
</evidence>